<dbReference type="AlphaFoldDB" id="A0A939FXC3"/>
<evidence type="ECO:0000256" key="2">
    <source>
        <dbReference type="ARBA" id="ARBA00012438"/>
    </source>
</evidence>
<dbReference type="InterPro" id="IPR005467">
    <property type="entry name" value="His_kinase_dom"/>
</dbReference>
<evidence type="ECO:0000256" key="3">
    <source>
        <dbReference type="ARBA" id="ARBA00022553"/>
    </source>
</evidence>
<dbReference type="Gene3D" id="1.10.287.130">
    <property type="match status" value="1"/>
</dbReference>
<dbReference type="GO" id="GO:0005886">
    <property type="term" value="C:plasma membrane"/>
    <property type="evidence" value="ECO:0007669"/>
    <property type="project" value="TreeGrafter"/>
</dbReference>
<dbReference type="Pfam" id="PF12860">
    <property type="entry name" value="PAS_7"/>
    <property type="match status" value="1"/>
</dbReference>
<dbReference type="SMART" id="SM00091">
    <property type="entry name" value="PAS"/>
    <property type="match status" value="3"/>
</dbReference>
<dbReference type="InterPro" id="IPR000014">
    <property type="entry name" value="PAS"/>
</dbReference>
<evidence type="ECO:0000256" key="1">
    <source>
        <dbReference type="ARBA" id="ARBA00000085"/>
    </source>
</evidence>
<dbReference type="SUPFAM" id="SSF47384">
    <property type="entry name" value="Homodimeric domain of signal transducing histidine kinase"/>
    <property type="match status" value="1"/>
</dbReference>
<keyword evidence="7" id="KW-0812">Transmembrane</keyword>
<evidence type="ECO:0000313" key="10">
    <source>
        <dbReference type="Proteomes" id="UP000664122"/>
    </source>
</evidence>
<evidence type="ECO:0000256" key="5">
    <source>
        <dbReference type="ARBA" id="ARBA00022777"/>
    </source>
</evidence>
<dbReference type="Proteomes" id="UP000664122">
    <property type="component" value="Unassembled WGS sequence"/>
</dbReference>
<dbReference type="Pfam" id="PF00512">
    <property type="entry name" value="HisKA"/>
    <property type="match status" value="1"/>
</dbReference>
<evidence type="ECO:0000256" key="7">
    <source>
        <dbReference type="SAM" id="Phobius"/>
    </source>
</evidence>
<dbReference type="SUPFAM" id="SSF55785">
    <property type="entry name" value="PYP-like sensor domain (PAS domain)"/>
    <property type="match status" value="2"/>
</dbReference>
<dbReference type="PANTHER" id="PTHR43047:SF72">
    <property type="entry name" value="OSMOSENSING HISTIDINE PROTEIN KINASE SLN1"/>
    <property type="match status" value="1"/>
</dbReference>
<keyword evidence="7" id="KW-0472">Membrane</keyword>
<dbReference type="InterPro" id="IPR035965">
    <property type="entry name" value="PAS-like_dom_sf"/>
</dbReference>
<keyword evidence="4" id="KW-0808">Transferase</keyword>
<dbReference type="EMBL" id="JAFMPP010000009">
    <property type="protein sequence ID" value="MBO0663240.1"/>
    <property type="molecule type" value="Genomic_DNA"/>
</dbReference>
<dbReference type="GO" id="GO:0000155">
    <property type="term" value="F:phosphorelay sensor kinase activity"/>
    <property type="evidence" value="ECO:0007669"/>
    <property type="project" value="InterPro"/>
</dbReference>
<feature type="region of interest" description="Disordered" evidence="6">
    <location>
        <begin position="789"/>
        <end position="808"/>
    </location>
</feature>
<dbReference type="InterPro" id="IPR004358">
    <property type="entry name" value="Sig_transdc_His_kin-like_C"/>
</dbReference>
<feature type="domain" description="Histidine kinase" evidence="8">
    <location>
        <begin position="573"/>
        <end position="790"/>
    </location>
</feature>
<keyword evidence="10" id="KW-1185">Reference proteome</keyword>
<dbReference type="PROSITE" id="PS50109">
    <property type="entry name" value="HIS_KIN"/>
    <property type="match status" value="1"/>
</dbReference>
<gene>
    <name evidence="9" type="ORF">J1C48_11685</name>
</gene>
<dbReference type="InterPro" id="IPR003594">
    <property type="entry name" value="HATPase_dom"/>
</dbReference>
<keyword evidence="5" id="KW-0418">Kinase</keyword>
<dbReference type="InterPro" id="IPR036097">
    <property type="entry name" value="HisK_dim/P_sf"/>
</dbReference>
<dbReference type="GO" id="GO:0009927">
    <property type="term" value="F:histidine phosphotransfer kinase activity"/>
    <property type="evidence" value="ECO:0007669"/>
    <property type="project" value="TreeGrafter"/>
</dbReference>
<dbReference type="PANTHER" id="PTHR43047">
    <property type="entry name" value="TWO-COMPONENT HISTIDINE PROTEIN KINASE"/>
    <property type="match status" value="1"/>
</dbReference>
<proteinExistence type="predicted"/>
<dbReference type="Pfam" id="PF02518">
    <property type="entry name" value="HATPase_c"/>
    <property type="match status" value="1"/>
</dbReference>
<comment type="catalytic activity">
    <reaction evidence="1">
        <text>ATP + protein L-histidine = ADP + protein N-phospho-L-histidine.</text>
        <dbReference type="EC" id="2.7.13.3"/>
    </reaction>
</comment>
<evidence type="ECO:0000256" key="6">
    <source>
        <dbReference type="SAM" id="MobiDB-lite"/>
    </source>
</evidence>
<evidence type="ECO:0000313" key="9">
    <source>
        <dbReference type="EMBL" id="MBO0663240.1"/>
    </source>
</evidence>
<name>A0A939FXC3_9HYPH</name>
<protein>
    <recommendedName>
        <fullName evidence="2">histidine kinase</fullName>
        <ecNumber evidence="2">2.7.13.3</ecNumber>
    </recommendedName>
</protein>
<keyword evidence="7" id="KW-1133">Transmembrane helix</keyword>
<dbReference type="EC" id="2.7.13.3" evidence="2"/>
<dbReference type="SMART" id="SM00388">
    <property type="entry name" value="HisKA"/>
    <property type="match status" value="1"/>
</dbReference>
<dbReference type="CDD" id="cd00082">
    <property type="entry name" value="HisKA"/>
    <property type="match status" value="1"/>
</dbReference>
<comment type="caution">
    <text evidence="9">The sequence shown here is derived from an EMBL/GenBank/DDBJ whole genome shotgun (WGS) entry which is preliminary data.</text>
</comment>
<dbReference type="CDD" id="cd00075">
    <property type="entry name" value="HATPase"/>
    <property type="match status" value="1"/>
</dbReference>
<accession>A0A939FXC3</accession>
<dbReference type="SUPFAM" id="SSF55874">
    <property type="entry name" value="ATPase domain of HSP90 chaperone/DNA topoisomerase II/histidine kinase"/>
    <property type="match status" value="1"/>
</dbReference>
<dbReference type="InterPro" id="IPR036890">
    <property type="entry name" value="HATPase_C_sf"/>
</dbReference>
<dbReference type="InterPro" id="IPR003661">
    <property type="entry name" value="HisK_dim/P_dom"/>
</dbReference>
<dbReference type="SMART" id="SM00387">
    <property type="entry name" value="HATPase_c"/>
    <property type="match status" value="1"/>
</dbReference>
<reference evidence="9" key="1">
    <citation type="submission" date="2021-03" db="EMBL/GenBank/DDBJ databases">
        <title>Whole genome sequence of Jiella sp. CQZ9-1.</title>
        <authorList>
            <person name="Tuo L."/>
        </authorList>
    </citation>
    <scope>NUCLEOTIDE SEQUENCE</scope>
    <source>
        <strain evidence="9">CQZ9-1</strain>
    </source>
</reference>
<dbReference type="Pfam" id="PF13188">
    <property type="entry name" value="PAS_8"/>
    <property type="match status" value="1"/>
</dbReference>
<evidence type="ECO:0000259" key="8">
    <source>
        <dbReference type="PROSITE" id="PS50109"/>
    </source>
</evidence>
<keyword evidence="3" id="KW-0597">Phosphoprotein</keyword>
<dbReference type="Gene3D" id="3.30.450.20">
    <property type="entry name" value="PAS domain"/>
    <property type="match status" value="3"/>
</dbReference>
<dbReference type="Gene3D" id="3.30.565.10">
    <property type="entry name" value="Histidine kinase-like ATPase, C-terminal domain"/>
    <property type="match status" value="1"/>
</dbReference>
<dbReference type="PRINTS" id="PR00344">
    <property type="entry name" value="BCTRLSENSOR"/>
</dbReference>
<evidence type="ECO:0000256" key="4">
    <source>
        <dbReference type="ARBA" id="ARBA00022679"/>
    </source>
</evidence>
<sequence>MLSEIDVLYLSSIAFLVGIAMLAATFFVRQRANLLAEKELLESDLHEARLEADRRTALLIAGDSRIIVYSGSDKPEIIGQIDGPRQIPLDGERFLTFADWMPAEAASTLEAAIAALLQTAKPFRFAIDLNADCVVEVVGRTSGGLAMVTFSVLEGLRRELKDLTESEARSQATVKTMQQLFDQAPLAIWLRDRTGRLAWVNETYAKGVEANSVADAVERQLELINAQDRLRIAKNLAEGRTFAAKLSTVVDADRRNFNVVETPGPLGSAAIAIDVSETEQVRIELRQTIESQSETLNQLTTAVARFDEKTRLTYYNAAFQRLFDLTNAYLETEPDHLALLDHLRTCGILPTERLTRSEMVEQDLAAYRATEPSEAMWHLSDGRTLRVIATPQPRGGATWVFEDITEKLELESQVRATVQLQRETIDYLSEAVAVFGSDGRMRLSNPAFAEMWDIDAGILAASPRIQLLPHRASVGIDAMRLASETGLMQDAHGWQHFIEQVTAFDENGRNTSRGELTLSDGRIFNYTIVPLPNGLTMLTFSNISEARAAELVLRERNDALEQANQIKTDFVQHVNYELRSPLTNIIGFSALLRSPETGHLNERQSEYLDYISSSTSTLLTIVNDILDLATVDAGIMELELSEVDIARTVEQAVDGVRDRFEAADIQLRIDIAHAGDTFLADGHRLTQILFNLLSNAANFAPEGSVVDVRAWRHQGILSFEVADDGPGIASNQIDKMFERFEANPSGGRQSGAGLGLSIVKSFVELHHGYVEVRSVPGRGTSVTCHFPLGNFPPDEDTGNQTRFKDAAE</sequence>
<feature type="transmembrane region" description="Helical" evidence="7">
    <location>
        <begin position="7"/>
        <end position="28"/>
    </location>
</feature>
<organism evidence="9 10">
    <name type="scientific">Jiella flava</name>
    <dbReference type="NCBI Taxonomy" id="2816857"/>
    <lineage>
        <taxon>Bacteria</taxon>
        <taxon>Pseudomonadati</taxon>
        <taxon>Pseudomonadota</taxon>
        <taxon>Alphaproteobacteria</taxon>
        <taxon>Hyphomicrobiales</taxon>
        <taxon>Aurantimonadaceae</taxon>
        <taxon>Jiella</taxon>
    </lineage>
</organism>